<dbReference type="Pfam" id="PF08220">
    <property type="entry name" value="HTH_DeoR"/>
    <property type="match status" value="1"/>
</dbReference>
<dbReference type="Gene3D" id="1.10.10.10">
    <property type="entry name" value="Winged helix-like DNA-binding domain superfamily/Winged helix DNA-binding domain"/>
    <property type="match status" value="1"/>
</dbReference>
<feature type="domain" description="HTH deoR-type" evidence="5">
    <location>
        <begin position="34"/>
        <end position="89"/>
    </location>
</feature>
<protein>
    <submittedName>
        <fullName evidence="6">DeoR family transcriptional regulator of aga operon</fullName>
    </submittedName>
</protein>
<organism evidence="6 7">
    <name type="scientific">Labrys monachus</name>
    <dbReference type="NCBI Taxonomy" id="217067"/>
    <lineage>
        <taxon>Bacteria</taxon>
        <taxon>Pseudomonadati</taxon>
        <taxon>Pseudomonadota</taxon>
        <taxon>Alphaproteobacteria</taxon>
        <taxon>Hyphomicrobiales</taxon>
        <taxon>Xanthobacteraceae</taxon>
        <taxon>Labrys</taxon>
    </lineage>
</organism>
<proteinExistence type="predicted"/>
<evidence type="ECO:0000256" key="3">
    <source>
        <dbReference type="ARBA" id="ARBA00023163"/>
    </source>
</evidence>
<dbReference type="Gene3D" id="3.40.50.1360">
    <property type="match status" value="1"/>
</dbReference>
<feature type="region of interest" description="Disordered" evidence="4">
    <location>
        <begin position="1"/>
        <end position="25"/>
    </location>
</feature>
<dbReference type="InterPro" id="IPR018356">
    <property type="entry name" value="Tscrpt_reg_HTH_DeoR_CS"/>
</dbReference>
<dbReference type="InterPro" id="IPR014036">
    <property type="entry name" value="DeoR-like_C"/>
</dbReference>
<dbReference type="SUPFAM" id="SSF46785">
    <property type="entry name" value="Winged helix' DNA-binding domain"/>
    <property type="match status" value="1"/>
</dbReference>
<dbReference type="InterPro" id="IPR036388">
    <property type="entry name" value="WH-like_DNA-bd_sf"/>
</dbReference>
<dbReference type="PANTHER" id="PTHR30363:SF44">
    <property type="entry name" value="AGA OPERON TRANSCRIPTIONAL REPRESSOR-RELATED"/>
    <property type="match status" value="1"/>
</dbReference>
<accession>A0ABU0FF77</accession>
<keyword evidence="2" id="KW-0238">DNA-binding</keyword>
<dbReference type="EMBL" id="JAUSVK010000001">
    <property type="protein sequence ID" value="MDQ0393265.1"/>
    <property type="molecule type" value="Genomic_DNA"/>
</dbReference>
<dbReference type="InterPro" id="IPR001034">
    <property type="entry name" value="DeoR_HTH"/>
</dbReference>
<evidence type="ECO:0000313" key="6">
    <source>
        <dbReference type="EMBL" id="MDQ0393265.1"/>
    </source>
</evidence>
<dbReference type="Proteomes" id="UP001237448">
    <property type="component" value="Unassembled WGS sequence"/>
</dbReference>
<dbReference type="PRINTS" id="PR00037">
    <property type="entry name" value="HTHLACR"/>
</dbReference>
<dbReference type="RefSeq" id="WP_307428339.1">
    <property type="nucleotide sequence ID" value="NZ_JAUSVK010000001.1"/>
</dbReference>
<keyword evidence="7" id="KW-1185">Reference proteome</keyword>
<gene>
    <name evidence="6" type="ORF">J3R73_003057</name>
</gene>
<name>A0ABU0FF77_9HYPH</name>
<feature type="compositionally biased region" description="Basic and acidic residues" evidence="4">
    <location>
        <begin position="8"/>
        <end position="25"/>
    </location>
</feature>
<evidence type="ECO:0000313" key="7">
    <source>
        <dbReference type="Proteomes" id="UP001237448"/>
    </source>
</evidence>
<evidence type="ECO:0000256" key="1">
    <source>
        <dbReference type="ARBA" id="ARBA00023015"/>
    </source>
</evidence>
<dbReference type="Pfam" id="PF00455">
    <property type="entry name" value="DeoRC"/>
    <property type="match status" value="1"/>
</dbReference>
<dbReference type="SMART" id="SM01134">
    <property type="entry name" value="DeoRC"/>
    <property type="match status" value="1"/>
</dbReference>
<dbReference type="PROSITE" id="PS51000">
    <property type="entry name" value="HTH_DEOR_2"/>
    <property type="match status" value="1"/>
</dbReference>
<evidence type="ECO:0000256" key="2">
    <source>
        <dbReference type="ARBA" id="ARBA00023125"/>
    </source>
</evidence>
<sequence length="297" mass="31381">MARLPRKSSSEDRGDAVPATRDEEGGRGRVELIPAKRRALILECLKREGAVGVQELIDVIGASPSTIRRDLEYLEQQGALGRTHGGAMLQRTELATFEPDLATAAHFSRAEKEAIGAAMASELRAGQSVIFDASTTVLEVARAIAAAPIRLTAVTNSLAVAQVLAGVPEVRLVVMGGTCKPGSLTLAGHPGENFLRTIYADVAIIGTHAITGGRLTETSLEVAAMKQAMIKAARRVVVLADNSKFTTPNFCTICDLSEIDEIITDDGIDPAQLTSLQSSDVAVRVVKVVRNAASSRS</sequence>
<dbReference type="InterPro" id="IPR050313">
    <property type="entry name" value="Carb_Metab_HTH_regulators"/>
</dbReference>
<dbReference type="PANTHER" id="PTHR30363">
    <property type="entry name" value="HTH-TYPE TRANSCRIPTIONAL REGULATOR SRLR-RELATED"/>
    <property type="match status" value="1"/>
</dbReference>
<dbReference type="SMART" id="SM00420">
    <property type="entry name" value="HTH_DEOR"/>
    <property type="match status" value="1"/>
</dbReference>
<keyword evidence="3" id="KW-0804">Transcription</keyword>
<evidence type="ECO:0000259" key="5">
    <source>
        <dbReference type="PROSITE" id="PS51000"/>
    </source>
</evidence>
<dbReference type="InterPro" id="IPR036390">
    <property type="entry name" value="WH_DNA-bd_sf"/>
</dbReference>
<dbReference type="SUPFAM" id="SSF100950">
    <property type="entry name" value="NagB/RpiA/CoA transferase-like"/>
    <property type="match status" value="1"/>
</dbReference>
<evidence type="ECO:0000256" key="4">
    <source>
        <dbReference type="SAM" id="MobiDB-lite"/>
    </source>
</evidence>
<dbReference type="PROSITE" id="PS00894">
    <property type="entry name" value="HTH_DEOR_1"/>
    <property type="match status" value="1"/>
</dbReference>
<reference evidence="6 7" key="1">
    <citation type="submission" date="2023-07" db="EMBL/GenBank/DDBJ databases">
        <title>Genomic Encyclopedia of Type Strains, Phase IV (KMG-IV): sequencing the most valuable type-strain genomes for metagenomic binning, comparative biology and taxonomic classification.</title>
        <authorList>
            <person name="Goeker M."/>
        </authorList>
    </citation>
    <scope>NUCLEOTIDE SEQUENCE [LARGE SCALE GENOMIC DNA]</scope>
    <source>
        <strain evidence="6 7">DSM 5896</strain>
    </source>
</reference>
<keyword evidence="1" id="KW-0805">Transcription regulation</keyword>
<dbReference type="InterPro" id="IPR037171">
    <property type="entry name" value="NagB/RpiA_transferase-like"/>
</dbReference>
<comment type="caution">
    <text evidence="6">The sequence shown here is derived from an EMBL/GenBank/DDBJ whole genome shotgun (WGS) entry which is preliminary data.</text>
</comment>